<dbReference type="SUPFAM" id="SSF47095">
    <property type="entry name" value="HMG-box"/>
    <property type="match status" value="1"/>
</dbReference>
<organism evidence="6 7">
    <name type="scientific">Amblyomma americanum</name>
    <name type="common">Lone star tick</name>
    <dbReference type="NCBI Taxonomy" id="6943"/>
    <lineage>
        <taxon>Eukaryota</taxon>
        <taxon>Metazoa</taxon>
        <taxon>Ecdysozoa</taxon>
        <taxon>Arthropoda</taxon>
        <taxon>Chelicerata</taxon>
        <taxon>Arachnida</taxon>
        <taxon>Acari</taxon>
        <taxon>Parasitiformes</taxon>
        <taxon>Ixodida</taxon>
        <taxon>Ixodoidea</taxon>
        <taxon>Ixodidae</taxon>
        <taxon>Amblyomminae</taxon>
        <taxon>Amblyomma</taxon>
    </lineage>
</organism>
<dbReference type="PANTHER" id="PTHR10073:SF54">
    <property type="entry name" value="PMS1 PROTEIN HOMOLOG 1"/>
    <property type="match status" value="1"/>
</dbReference>
<dbReference type="EMBL" id="JARKHS020026231">
    <property type="protein sequence ID" value="KAK8766562.1"/>
    <property type="molecule type" value="Genomic_DNA"/>
</dbReference>
<dbReference type="CDD" id="cd16926">
    <property type="entry name" value="HATPase_MutL-MLH-PMS-like"/>
    <property type="match status" value="1"/>
</dbReference>
<reference evidence="6 7" key="1">
    <citation type="journal article" date="2023" name="Arcadia Sci">
        <title>De novo assembly of a long-read Amblyomma americanum tick genome.</title>
        <authorList>
            <person name="Chou S."/>
            <person name="Poskanzer K.E."/>
            <person name="Rollins M."/>
            <person name="Thuy-Boun P.S."/>
        </authorList>
    </citation>
    <scope>NUCLEOTIDE SEQUENCE [LARGE SCALE GENOMIC DNA]</scope>
    <source>
        <strain evidence="6">F_SG_1</strain>
        <tissue evidence="6">Salivary glands</tissue>
    </source>
</reference>
<feature type="domain" description="HMG box" evidence="5">
    <location>
        <begin position="539"/>
        <end position="592"/>
    </location>
</feature>
<dbReference type="SMART" id="SM01340">
    <property type="entry name" value="DNA_mis_repair"/>
    <property type="match status" value="1"/>
</dbReference>
<evidence type="ECO:0000313" key="6">
    <source>
        <dbReference type="EMBL" id="KAK8766562.1"/>
    </source>
</evidence>
<dbReference type="Gene3D" id="3.30.230.10">
    <property type="match status" value="1"/>
</dbReference>
<dbReference type="InterPro" id="IPR014721">
    <property type="entry name" value="Ribsml_uS5_D2-typ_fold_subgr"/>
</dbReference>
<keyword evidence="3" id="KW-0238">DNA-binding</keyword>
<keyword evidence="3" id="KW-0539">Nucleus</keyword>
<dbReference type="AlphaFoldDB" id="A0AAQ4DVS2"/>
<keyword evidence="7" id="KW-1185">Reference proteome</keyword>
<evidence type="ECO:0000313" key="7">
    <source>
        <dbReference type="Proteomes" id="UP001321473"/>
    </source>
</evidence>
<feature type="DNA-binding region" description="HMG box" evidence="3">
    <location>
        <begin position="539"/>
        <end position="592"/>
    </location>
</feature>
<dbReference type="InterPro" id="IPR013507">
    <property type="entry name" value="DNA_mismatch_S5_2-like"/>
</dbReference>
<dbReference type="NCBIfam" id="TIGR00585">
    <property type="entry name" value="mutl"/>
    <property type="match status" value="1"/>
</dbReference>
<comment type="caution">
    <text evidence="6">The sequence shown here is derived from an EMBL/GenBank/DDBJ whole genome shotgun (WGS) entry which is preliminary data.</text>
</comment>
<dbReference type="GO" id="GO:0006298">
    <property type="term" value="P:mismatch repair"/>
    <property type="evidence" value="ECO:0007669"/>
    <property type="project" value="InterPro"/>
</dbReference>
<dbReference type="GO" id="GO:0032389">
    <property type="term" value="C:MutLalpha complex"/>
    <property type="evidence" value="ECO:0007669"/>
    <property type="project" value="TreeGrafter"/>
</dbReference>
<dbReference type="FunFam" id="3.30.565.10:FF:000017">
    <property type="entry name" value="PMS1 homolog 1, mismatch repair system component"/>
    <property type="match status" value="1"/>
</dbReference>
<comment type="similarity">
    <text evidence="1">Belongs to the DNA mismatch repair MutL/HexB family.</text>
</comment>
<feature type="region of interest" description="Disordered" evidence="4">
    <location>
        <begin position="433"/>
        <end position="463"/>
    </location>
</feature>
<proteinExistence type="inferred from homology"/>
<dbReference type="InterPro" id="IPR002099">
    <property type="entry name" value="MutL/Mlh/PMS"/>
</dbReference>
<dbReference type="PROSITE" id="PS50118">
    <property type="entry name" value="HMG_BOX_2"/>
    <property type="match status" value="1"/>
</dbReference>
<dbReference type="GO" id="GO:0016887">
    <property type="term" value="F:ATP hydrolysis activity"/>
    <property type="evidence" value="ECO:0007669"/>
    <property type="project" value="InterPro"/>
</dbReference>
<evidence type="ECO:0000256" key="2">
    <source>
        <dbReference type="ARBA" id="ARBA00022763"/>
    </source>
</evidence>
<dbReference type="CDD" id="cd00782">
    <property type="entry name" value="MutL_Trans"/>
    <property type="match status" value="1"/>
</dbReference>
<dbReference type="Gene3D" id="3.30.565.10">
    <property type="entry name" value="Histidine kinase-like ATPase, C-terminal domain"/>
    <property type="match status" value="1"/>
</dbReference>
<dbReference type="Pfam" id="PF13589">
    <property type="entry name" value="HATPase_c_3"/>
    <property type="match status" value="1"/>
</dbReference>
<dbReference type="GO" id="GO:0030983">
    <property type="term" value="F:mismatched DNA binding"/>
    <property type="evidence" value="ECO:0007669"/>
    <property type="project" value="InterPro"/>
</dbReference>
<dbReference type="Proteomes" id="UP001321473">
    <property type="component" value="Unassembled WGS sequence"/>
</dbReference>
<dbReference type="InterPro" id="IPR020568">
    <property type="entry name" value="Ribosomal_Su5_D2-typ_SF"/>
</dbReference>
<dbReference type="InterPro" id="IPR009071">
    <property type="entry name" value="HMG_box_dom"/>
</dbReference>
<feature type="region of interest" description="Disordered" evidence="4">
    <location>
        <begin position="586"/>
        <end position="618"/>
    </location>
</feature>
<dbReference type="GO" id="GO:0005524">
    <property type="term" value="F:ATP binding"/>
    <property type="evidence" value="ECO:0007669"/>
    <property type="project" value="InterPro"/>
</dbReference>
<name>A0AAQ4DVS2_AMBAM</name>
<evidence type="ECO:0000256" key="3">
    <source>
        <dbReference type="PROSITE-ProRule" id="PRU00267"/>
    </source>
</evidence>
<accession>A0AAQ4DVS2</accession>
<protein>
    <recommendedName>
        <fullName evidence="5">HMG box domain-containing protein</fullName>
    </recommendedName>
</protein>
<dbReference type="Pfam" id="PF01119">
    <property type="entry name" value="DNA_mis_repair"/>
    <property type="match status" value="1"/>
</dbReference>
<dbReference type="InterPro" id="IPR038973">
    <property type="entry name" value="MutL/Mlh/Pms-like"/>
</dbReference>
<evidence type="ECO:0000259" key="5">
    <source>
        <dbReference type="PROSITE" id="PS50118"/>
    </source>
</evidence>
<dbReference type="Gene3D" id="1.10.30.10">
    <property type="entry name" value="High mobility group box domain"/>
    <property type="match status" value="1"/>
</dbReference>
<dbReference type="SUPFAM" id="SSF55874">
    <property type="entry name" value="ATPase domain of HSP90 chaperone/DNA topoisomerase II/histidine kinase"/>
    <property type="match status" value="1"/>
</dbReference>
<evidence type="ECO:0000256" key="4">
    <source>
        <dbReference type="SAM" id="MobiDB-lite"/>
    </source>
</evidence>
<dbReference type="InterPro" id="IPR036890">
    <property type="entry name" value="HATPase_C_sf"/>
</dbReference>
<keyword evidence="2" id="KW-0227">DNA damage</keyword>
<gene>
    <name evidence="6" type="ORF">V5799_006658</name>
</gene>
<dbReference type="PANTHER" id="PTHR10073">
    <property type="entry name" value="DNA MISMATCH REPAIR PROTEIN MLH, PMS, MUTL"/>
    <property type="match status" value="1"/>
</dbReference>
<sequence>MKSLQKLDLRTARLLHSGQSISSVSSIVKEIVENSLDAGATNVVVKLVDYGLDRIEVIDNGHGVAEDDLPLLVLPGYTSKIRSSEDLLSLATYGFRGQALSAVTAVSRVTVASGPQDSGQGLALSFDLQGNTISRKVLPWNGGTRVTVEDVFKNIPVRRKHMDTLKAKSAQLKKVQHFLHAVAIACPAVGFSLHHNKSVVWSKVPVKTMREAIGQVYGINTLQVMQYNEAHDNDSGTTIRLFTPAMCTGDKEKLPASSEPDKSVLLVNGRPVYIKEVTQLLLKEFSVALGAQDGHASKHPTCVVSIEVPPSKLDVNLEPDKTAVAFARKDAVFELLEDTVKKAFSTAAAKGGCSDLIGEGSTTGPVDSENPPAQTQCQSNLEAMDDGLDHLFDDFEMLDSVCEDLERQTNRELPATPDGNKENVASFAEKTVAPPPCEPGHVPDPSGSMPEVQTEKTATPTKRPVAPLRVPERQASLWSIGILQNSQGRTVAEPTRVGGGSVAEKRPMISPVKERTPCKKMRMLTKPSGVQRWLKDVLGTQQRSAKEVYCARKKREILSQVPEMPLMELSNLLEEGWTSLTPEERQNYEKQAGSGPLVCNKPASEQQPTKDSGVPRPATSTWKKVELQFSMKALKECFEDYCHLSQQPPSLDTTLVGPLQGCPGDAWVVWHKARLCTLNTTRLREAVTFRRLVATFPLSSEEADPPISITPSILGGDLLWNRLLSMKKESRDKSGILYVTDPLLTCNGFHVRIVADCKAEIMQLPKDQALSELVQILKLVSSHQSPTVATCRLPRTVAVLREEATRMVRNMAPKMSRDEINELLAEEQDLLQVLCVHNRPVCMQFFDMSTSVGSVNKDSLSQQTVI</sequence>
<dbReference type="GO" id="GO:0140664">
    <property type="term" value="F:ATP-dependent DNA damage sensor activity"/>
    <property type="evidence" value="ECO:0007669"/>
    <property type="project" value="InterPro"/>
</dbReference>
<dbReference type="SUPFAM" id="SSF54211">
    <property type="entry name" value="Ribosomal protein S5 domain 2-like"/>
    <property type="match status" value="1"/>
</dbReference>
<dbReference type="InterPro" id="IPR036910">
    <property type="entry name" value="HMG_box_dom_sf"/>
</dbReference>
<evidence type="ECO:0000256" key="1">
    <source>
        <dbReference type="ARBA" id="ARBA00006082"/>
    </source>
</evidence>